<dbReference type="InterPro" id="IPR008274">
    <property type="entry name" value="AldOxase/xan_DH_MoCoBD1"/>
</dbReference>
<dbReference type="InterPro" id="IPR036856">
    <property type="entry name" value="Ald_Oxase/Xan_DH_a/b_sf"/>
</dbReference>
<protein>
    <submittedName>
        <fullName evidence="3">Xanthine dehydrogenase YagR molybdenum-binding subunit</fullName>
    </submittedName>
</protein>
<feature type="domain" description="Aldehyde oxidase/xanthine dehydrogenase a/b hammerhead" evidence="2">
    <location>
        <begin position="34"/>
        <end position="145"/>
    </location>
</feature>
<evidence type="ECO:0000313" key="4">
    <source>
        <dbReference type="Proteomes" id="UP000243904"/>
    </source>
</evidence>
<feature type="region of interest" description="Disordered" evidence="1">
    <location>
        <begin position="1"/>
        <end position="27"/>
    </location>
</feature>
<dbReference type="Pfam" id="PF20256">
    <property type="entry name" value="MoCoBD_2"/>
    <property type="match status" value="1"/>
</dbReference>
<evidence type="ECO:0000313" key="3">
    <source>
        <dbReference type="EMBL" id="SDS98101.1"/>
    </source>
</evidence>
<dbReference type="Pfam" id="PF02738">
    <property type="entry name" value="MoCoBD_1"/>
    <property type="match status" value="1"/>
</dbReference>
<dbReference type="Gene3D" id="3.30.365.10">
    <property type="entry name" value="Aldehyde oxidase/xanthine dehydrogenase, molybdopterin binding domain"/>
    <property type="match status" value="4"/>
</dbReference>
<evidence type="ECO:0000256" key="1">
    <source>
        <dbReference type="SAM" id="MobiDB-lite"/>
    </source>
</evidence>
<dbReference type="InterPro" id="IPR016208">
    <property type="entry name" value="Ald_Oxase/xanthine_DH-like"/>
</dbReference>
<dbReference type="GO" id="GO:0016491">
    <property type="term" value="F:oxidoreductase activity"/>
    <property type="evidence" value="ECO:0007669"/>
    <property type="project" value="InterPro"/>
</dbReference>
<dbReference type="Pfam" id="PF01315">
    <property type="entry name" value="Ald_Xan_dh_C"/>
    <property type="match status" value="1"/>
</dbReference>
<evidence type="ECO:0000259" key="2">
    <source>
        <dbReference type="SMART" id="SM01008"/>
    </source>
</evidence>
<dbReference type="Gene3D" id="3.90.1170.50">
    <property type="entry name" value="Aldehyde oxidase/xanthine dehydrogenase, a/b hammerhead"/>
    <property type="match status" value="1"/>
</dbReference>
<dbReference type="SUPFAM" id="SSF56003">
    <property type="entry name" value="Molybdenum cofactor-binding domain"/>
    <property type="match status" value="1"/>
</dbReference>
<dbReference type="EMBL" id="LT629750">
    <property type="protein sequence ID" value="SDS98101.1"/>
    <property type="molecule type" value="Genomic_DNA"/>
</dbReference>
<dbReference type="InterPro" id="IPR037165">
    <property type="entry name" value="AldOxase/xan_DH_Mopterin-bd_sf"/>
</dbReference>
<dbReference type="SMART" id="SM01008">
    <property type="entry name" value="Ald_Xan_dh_C"/>
    <property type="match status" value="1"/>
</dbReference>
<name>A0A1H1WNB1_9BRAD</name>
<gene>
    <name evidence="3" type="ORF">SAMN05444158_3914</name>
</gene>
<dbReference type="Proteomes" id="UP000243904">
    <property type="component" value="Chromosome I"/>
</dbReference>
<feature type="compositionally biased region" description="Polar residues" evidence="1">
    <location>
        <begin position="1"/>
        <end position="12"/>
    </location>
</feature>
<keyword evidence="4" id="KW-1185">Reference proteome</keyword>
<dbReference type="RefSeq" id="WP_146688441.1">
    <property type="nucleotide sequence ID" value="NZ_LT629750.1"/>
</dbReference>
<dbReference type="InterPro" id="IPR046867">
    <property type="entry name" value="AldOxase/xan_DH_MoCoBD2"/>
</dbReference>
<dbReference type="SUPFAM" id="SSF54665">
    <property type="entry name" value="CO dehydrogenase molybdoprotein N-domain-like"/>
    <property type="match status" value="1"/>
</dbReference>
<accession>A0A1H1WNB1</accession>
<proteinExistence type="predicted"/>
<dbReference type="PANTHER" id="PTHR11908:SF153">
    <property type="entry name" value="DEHYDROGENASE"/>
    <property type="match status" value="1"/>
</dbReference>
<dbReference type="GO" id="GO:0005506">
    <property type="term" value="F:iron ion binding"/>
    <property type="evidence" value="ECO:0007669"/>
    <property type="project" value="InterPro"/>
</dbReference>
<dbReference type="PANTHER" id="PTHR11908">
    <property type="entry name" value="XANTHINE DEHYDROGENASE"/>
    <property type="match status" value="1"/>
</dbReference>
<reference evidence="4" key="1">
    <citation type="submission" date="2016-10" db="EMBL/GenBank/DDBJ databases">
        <authorList>
            <person name="Varghese N."/>
            <person name="Submissions S."/>
        </authorList>
    </citation>
    <scope>NUCLEOTIDE SEQUENCE [LARGE SCALE GENOMIC DNA]</scope>
    <source>
        <strain evidence="4">GAS369</strain>
    </source>
</reference>
<sequence>MTPEISLTQSPSHLRHGSSIGQPLTRRDGVLKVKGEARYAADNHPPGMLYAVLAVSSIARGRVTFLDVQTARSHPGVVDVMTSTNKPPLAEDPDAKTNPFMFRLDLLQNDLVRYANQPIAVVIARTLEAATEGAALLSPHYETQPARVGLDASESFVPAAVGVGNPSEVRRGDVEAGLAAASKRIDATYETSIQYHNAIEPHAIVAAWDGDALSIDTPSQGLAMAQGRIAGLFGISPEKIHIRSPFLGGGFGSKGLISGPQILGIMAARLVGQPVKLVLRREQMYGPVGHRASTRQRIRIGADVDGSLTAIDHHAKTASSSFDDFFEPAADASHTLYASPAIATSHEAVRTDTGTPLFMRAPGEATGSIALESAIDEAASACGMDPLAFRIRNYAEVEPISGKSFSSKALRECYAQGADRFGWSRRPLAPRQVRDDAGLLVGWGMGTATFPALMFQAEARAVVRSDGSGLMETGAHDMGQGAWTAFAQIAADGLGLDLEQTEFRAGTSDLPDAGIAGGSAHTATAGMAIHNAGAAVIAKLADLATGDERSPLFGAGNAGVIAHSGRLFRRDDEMRSESYADILGRAGLAQIEARGKGAADPAAQSTYAMHAHGAVFAEVKVDPDLGQIRVTRLVGAFAAGRVINPRLVRSQIFGGMIWGMSFALHEQAVMDHRSGRTLNANLAEYHFPVNADVPSLEALMIEEHDLHVNALGIKGVGEIGITGSAGAVANAVWHATGIRVRRFPIRIEDLLAQAPH</sequence>
<dbReference type="InterPro" id="IPR000674">
    <property type="entry name" value="Ald_Oxase/Xan_DH_a/b"/>
</dbReference>
<organism evidence="3 4">
    <name type="scientific">Bradyrhizobium canariense</name>
    <dbReference type="NCBI Taxonomy" id="255045"/>
    <lineage>
        <taxon>Bacteria</taxon>
        <taxon>Pseudomonadati</taxon>
        <taxon>Pseudomonadota</taxon>
        <taxon>Alphaproteobacteria</taxon>
        <taxon>Hyphomicrobiales</taxon>
        <taxon>Nitrobacteraceae</taxon>
        <taxon>Bradyrhizobium</taxon>
    </lineage>
</organism>
<dbReference type="AlphaFoldDB" id="A0A1H1WNB1"/>